<gene>
    <name evidence="1" type="ORF">J2W48_003933</name>
</gene>
<reference evidence="1 2" key="1">
    <citation type="submission" date="2023-07" db="EMBL/GenBank/DDBJ databases">
        <title>Sorghum-associated microbial communities from plants grown in Nebraska, USA.</title>
        <authorList>
            <person name="Schachtman D."/>
        </authorList>
    </citation>
    <scope>NUCLEOTIDE SEQUENCE [LARGE SCALE GENOMIC DNA]</scope>
    <source>
        <strain evidence="1 2">4129</strain>
    </source>
</reference>
<dbReference type="RefSeq" id="WP_310283408.1">
    <property type="nucleotide sequence ID" value="NZ_JAVDWQ010000017.1"/>
</dbReference>
<organism evidence="1 2">
    <name type="scientific">Flavobacterium piscis</name>
    <dbReference type="NCBI Taxonomy" id="1114874"/>
    <lineage>
        <taxon>Bacteria</taxon>
        <taxon>Pseudomonadati</taxon>
        <taxon>Bacteroidota</taxon>
        <taxon>Flavobacteriia</taxon>
        <taxon>Flavobacteriales</taxon>
        <taxon>Flavobacteriaceae</taxon>
        <taxon>Flavobacterium</taxon>
    </lineage>
</organism>
<protein>
    <submittedName>
        <fullName evidence="1">Stalled ribosome rescue protein Dom34</fullName>
    </submittedName>
</protein>
<evidence type="ECO:0000313" key="1">
    <source>
        <dbReference type="EMBL" id="MDR7211976.1"/>
    </source>
</evidence>
<comment type="caution">
    <text evidence="1">The sequence shown here is derived from an EMBL/GenBank/DDBJ whole genome shotgun (WGS) entry which is preliminary data.</text>
</comment>
<proteinExistence type="predicted"/>
<evidence type="ECO:0000313" key="2">
    <source>
        <dbReference type="Proteomes" id="UP001269081"/>
    </source>
</evidence>
<sequence>MSDNNKKAFGVWMDSHNATIVGKEDVDTGEFIILGYVKNAGPDNNSNEKNANNQEISLTQKFFKEIASVMPNIDQIHITGTGQSQEQFMKFLAETPQYKNSVSSESTSNKMSDENLLEYITKYFN</sequence>
<dbReference type="EMBL" id="JAVDWQ010000017">
    <property type="protein sequence ID" value="MDR7211976.1"/>
    <property type="molecule type" value="Genomic_DNA"/>
</dbReference>
<dbReference type="SUPFAM" id="SSF53137">
    <property type="entry name" value="Translational machinery components"/>
    <property type="match status" value="1"/>
</dbReference>
<name>A0ABU1YEL2_9FLAO</name>
<dbReference type="Proteomes" id="UP001269081">
    <property type="component" value="Unassembled WGS sequence"/>
</dbReference>
<keyword evidence="2" id="KW-1185">Reference proteome</keyword>
<accession>A0ABU1YEL2</accession>